<evidence type="ECO:0000313" key="1">
    <source>
        <dbReference type="EMBL" id="KAG5584618.1"/>
    </source>
</evidence>
<accession>A0A9J5X9Y1</accession>
<organism evidence="1 2">
    <name type="scientific">Solanum commersonii</name>
    <name type="common">Commerson's wild potato</name>
    <name type="synonym">Commerson's nightshade</name>
    <dbReference type="NCBI Taxonomy" id="4109"/>
    <lineage>
        <taxon>Eukaryota</taxon>
        <taxon>Viridiplantae</taxon>
        <taxon>Streptophyta</taxon>
        <taxon>Embryophyta</taxon>
        <taxon>Tracheophyta</taxon>
        <taxon>Spermatophyta</taxon>
        <taxon>Magnoliopsida</taxon>
        <taxon>eudicotyledons</taxon>
        <taxon>Gunneridae</taxon>
        <taxon>Pentapetalae</taxon>
        <taxon>asterids</taxon>
        <taxon>lamiids</taxon>
        <taxon>Solanales</taxon>
        <taxon>Solanaceae</taxon>
        <taxon>Solanoideae</taxon>
        <taxon>Solaneae</taxon>
        <taxon>Solanum</taxon>
    </lineage>
</organism>
<proteinExistence type="predicted"/>
<name>A0A9J5X9Y1_SOLCO</name>
<keyword evidence="2" id="KW-1185">Reference proteome</keyword>
<protein>
    <submittedName>
        <fullName evidence="1">Uncharacterized protein</fullName>
    </submittedName>
</protein>
<sequence>MGDILHAEGATIDITTNTVAEAKAILEACKHCKQSQHNQLADYFANIALDKGSCRYSQFKSIETRGRKILNSDMPIFKNCTKQGIREAGKIQHQFFTSTAYTKSTKGKKCEMLSSINYFSQQKGLCKRGGIGVKLNRLNLEGEREHEETEAVVSPRQHQWFRLGQ</sequence>
<comment type="caution">
    <text evidence="1">The sequence shown here is derived from an EMBL/GenBank/DDBJ whole genome shotgun (WGS) entry which is preliminary data.</text>
</comment>
<reference evidence="1 2" key="1">
    <citation type="submission" date="2020-09" db="EMBL/GenBank/DDBJ databases">
        <title>De no assembly of potato wild relative species, Solanum commersonii.</title>
        <authorList>
            <person name="Cho K."/>
        </authorList>
    </citation>
    <scope>NUCLEOTIDE SEQUENCE [LARGE SCALE GENOMIC DNA]</scope>
    <source>
        <strain evidence="1">LZ3.2</strain>
        <tissue evidence="1">Leaf</tissue>
    </source>
</reference>
<dbReference type="AlphaFoldDB" id="A0A9J5X9Y1"/>
<dbReference type="Proteomes" id="UP000824120">
    <property type="component" value="Chromosome 9"/>
</dbReference>
<evidence type="ECO:0000313" key="2">
    <source>
        <dbReference type="Proteomes" id="UP000824120"/>
    </source>
</evidence>
<dbReference type="EMBL" id="JACXVP010000009">
    <property type="protein sequence ID" value="KAG5584618.1"/>
    <property type="molecule type" value="Genomic_DNA"/>
</dbReference>
<gene>
    <name evidence="1" type="ORF">H5410_045052</name>
</gene>